<organism evidence="1 2">
    <name type="scientific">Paraeggerthella hongkongensis</name>
    <dbReference type="NCBI Taxonomy" id="230658"/>
    <lineage>
        <taxon>Bacteria</taxon>
        <taxon>Bacillati</taxon>
        <taxon>Actinomycetota</taxon>
        <taxon>Coriobacteriia</taxon>
        <taxon>Eggerthellales</taxon>
        <taxon>Eggerthellaceae</taxon>
        <taxon>Paraeggerthella</taxon>
    </lineage>
</organism>
<evidence type="ECO:0000313" key="2">
    <source>
        <dbReference type="Proteomes" id="UP000278632"/>
    </source>
</evidence>
<evidence type="ECO:0008006" key="3">
    <source>
        <dbReference type="Google" id="ProtNLM"/>
    </source>
</evidence>
<comment type="caution">
    <text evidence="1">The sequence shown here is derived from an EMBL/GenBank/DDBJ whole genome shotgun (WGS) entry which is preliminary data.</text>
</comment>
<dbReference type="EMBL" id="QICD01000022">
    <property type="protein sequence ID" value="RNL41285.1"/>
    <property type="molecule type" value="Genomic_DNA"/>
</dbReference>
<evidence type="ECO:0000313" key="1">
    <source>
        <dbReference type="EMBL" id="RNL41285.1"/>
    </source>
</evidence>
<gene>
    <name evidence="1" type="ORF">DMP08_09485</name>
</gene>
<name>A0A3N0B2E7_9ACTN</name>
<accession>A0A3N0B2E7</accession>
<protein>
    <recommendedName>
        <fullName evidence="3">Fido domain-containing protein</fullName>
    </recommendedName>
</protein>
<dbReference type="Proteomes" id="UP000278632">
    <property type="component" value="Unassembled WGS sequence"/>
</dbReference>
<proteinExistence type="predicted"/>
<dbReference type="AlphaFoldDB" id="A0A3N0B2E7"/>
<keyword evidence="2" id="KW-1185">Reference proteome</keyword>
<sequence>MNNECFYRLRSVIDRGLLLFEDLDQYELPEGYTKDEIWLILTAIRKQVAIFVPDDPYREADCWFITTSAMAFDSKMLEMRCMAGFPLDEALSSLKGSPFVTRYIERTLARVLETEGARVSDERIHEIFLGGPLRTDLDRVISNYFEVSSDADALARRDVTHGLVETLYYRLIEGVNLDRIPRRGEVCPLDPRIAPPTSAAAIDAVCRRARLDDDEFRFGPVLRIINVSWFFWNFDVFPCLNSLVGVLLRNVLAIKWGYPVLSWLPVGYYPFGELNTPRMKALFTNWSVDYGFGFDFTSYFSTYVKLYLAELDKLEASVEQFQRLSDLIGRMFGADLNYRQRSILATLCKEPDALLRIGPHQRTFRVAYATARGDFLELEQKRYLVREQRGRAFVFRACPELRERIVSLGETALV</sequence>
<reference evidence="2" key="1">
    <citation type="submission" date="2018-05" db="EMBL/GenBank/DDBJ databases">
        <title>Genome Sequencing of selected type strains of the family Eggerthellaceae.</title>
        <authorList>
            <person name="Danylec N."/>
            <person name="Stoll D.A."/>
            <person name="Doetsch A."/>
            <person name="Huch M."/>
        </authorList>
    </citation>
    <scope>NUCLEOTIDE SEQUENCE [LARGE SCALE GENOMIC DNA]</scope>
    <source>
        <strain evidence="2">DSM 16106</strain>
    </source>
</reference>